<dbReference type="InterPro" id="IPR011991">
    <property type="entry name" value="ArsR-like_HTH"/>
</dbReference>
<protein>
    <submittedName>
        <fullName evidence="5">Metalloregulator ArsR/SmtB family transcription factor</fullName>
    </submittedName>
</protein>
<name>A0A6N8TCD4_SHIZO</name>
<dbReference type="Pfam" id="PF01022">
    <property type="entry name" value="HTH_5"/>
    <property type="match status" value="1"/>
</dbReference>
<dbReference type="NCBIfam" id="NF033788">
    <property type="entry name" value="HTH_metalloreg"/>
    <property type="match status" value="1"/>
</dbReference>
<dbReference type="GO" id="GO:0003700">
    <property type="term" value="F:DNA-binding transcription factor activity"/>
    <property type="evidence" value="ECO:0007669"/>
    <property type="project" value="InterPro"/>
</dbReference>
<organism evidence="5 6">
    <name type="scientific">Shinella zoogloeoides</name>
    <name type="common">Crabtreella saccharophila</name>
    <dbReference type="NCBI Taxonomy" id="352475"/>
    <lineage>
        <taxon>Bacteria</taxon>
        <taxon>Pseudomonadati</taxon>
        <taxon>Pseudomonadota</taxon>
        <taxon>Alphaproteobacteria</taxon>
        <taxon>Hyphomicrobiales</taxon>
        <taxon>Rhizobiaceae</taxon>
        <taxon>Shinella</taxon>
    </lineage>
</organism>
<dbReference type="AlphaFoldDB" id="A0A6N8TCD4"/>
<dbReference type="InterPro" id="IPR036390">
    <property type="entry name" value="WH_DNA-bd_sf"/>
</dbReference>
<accession>A0A6N8TCD4</accession>
<gene>
    <name evidence="5" type="ORF">GR156_11555</name>
</gene>
<comment type="caution">
    <text evidence="5">The sequence shown here is derived from an EMBL/GenBank/DDBJ whole genome shotgun (WGS) entry which is preliminary data.</text>
</comment>
<dbReference type="EMBL" id="WUML01000008">
    <property type="protein sequence ID" value="MXO00943.1"/>
    <property type="molecule type" value="Genomic_DNA"/>
</dbReference>
<dbReference type="InterPro" id="IPR036388">
    <property type="entry name" value="WH-like_DNA-bd_sf"/>
</dbReference>
<reference evidence="5 6" key="1">
    <citation type="submission" date="2019-12" db="EMBL/GenBank/DDBJ databases">
        <title>Shinella granuli gen. nov., sp. nov., and proposal of the reclassification of Zoogloea ramigera ATCC 19623 as Shinella zoogloeoides sp. nov.</title>
        <authorList>
            <person name="Gao J."/>
        </authorList>
    </citation>
    <scope>NUCLEOTIDE SEQUENCE [LARGE SCALE GENOMIC DNA]</scope>
    <source>
        <strain evidence="5 6">DSM 287</strain>
    </source>
</reference>
<dbReference type="SMART" id="SM00418">
    <property type="entry name" value="HTH_ARSR"/>
    <property type="match status" value="1"/>
</dbReference>
<evidence type="ECO:0000256" key="2">
    <source>
        <dbReference type="ARBA" id="ARBA00023125"/>
    </source>
</evidence>
<dbReference type="Proteomes" id="UP000440304">
    <property type="component" value="Unassembled WGS sequence"/>
</dbReference>
<evidence type="ECO:0000256" key="1">
    <source>
        <dbReference type="ARBA" id="ARBA00023015"/>
    </source>
</evidence>
<evidence type="ECO:0000313" key="5">
    <source>
        <dbReference type="EMBL" id="MXO00943.1"/>
    </source>
</evidence>
<dbReference type="InterPro" id="IPR001845">
    <property type="entry name" value="HTH_ArsR_DNA-bd_dom"/>
</dbReference>
<dbReference type="OrthoDB" id="194599at2"/>
<feature type="domain" description="HTH arsR-type" evidence="4">
    <location>
        <begin position="1"/>
        <end position="94"/>
    </location>
</feature>
<keyword evidence="2" id="KW-0238">DNA-binding</keyword>
<evidence type="ECO:0000259" key="4">
    <source>
        <dbReference type="PROSITE" id="PS50987"/>
    </source>
</evidence>
<dbReference type="Gene3D" id="1.10.10.10">
    <property type="entry name" value="Winged helix-like DNA-binding domain superfamily/Winged helix DNA-binding domain"/>
    <property type="match status" value="1"/>
</dbReference>
<keyword evidence="3" id="KW-0804">Transcription</keyword>
<evidence type="ECO:0000256" key="3">
    <source>
        <dbReference type="ARBA" id="ARBA00023163"/>
    </source>
</evidence>
<dbReference type="CDD" id="cd00090">
    <property type="entry name" value="HTH_ARSR"/>
    <property type="match status" value="1"/>
</dbReference>
<proteinExistence type="predicted"/>
<keyword evidence="1" id="KW-0805">Transcription regulation</keyword>
<sequence length="94" mass="10557">MPAKAETVANFLKGLANPHRLLVLCALANGERSVSDLIEETGIAQTSMSQHLAKLKEEGIVRYRRDHRTLFYAIDHPAVMEIMTVLYARFCAKD</sequence>
<dbReference type="SUPFAM" id="SSF46785">
    <property type="entry name" value="Winged helix' DNA-binding domain"/>
    <property type="match status" value="1"/>
</dbReference>
<dbReference type="PANTHER" id="PTHR43132:SF2">
    <property type="entry name" value="ARSENICAL RESISTANCE OPERON REPRESSOR ARSR-RELATED"/>
    <property type="match status" value="1"/>
</dbReference>
<dbReference type="PROSITE" id="PS50987">
    <property type="entry name" value="HTH_ARSR_2"/>
    <property type="match status" value="1"/>
</dbReference>
<dbReference type="PRINTS" id="PR00778">
    <property type="entry name" value="HTHARSR"/>
</dbReference>
<dbReference type="PANTHER" id="PTHR43132">
    <property type="entry name" value="ARSENICAL RESISTANCE OPERON REPRESSOR ARSR-RELATED"/>
    <property type="match status" value="1"/>
</dbReference>
<dbReference type="InterPro" id="IPR051011">
    <property type="entry name" value="Metal_resp_trans_reg"/>
</dbReference>
<evidence type="ECO:0000313" key="6">
    <source>
        <dbReference type="Proteomes" id="UP000440304"/>
    </source>
</evidence>
<dbReference type="GO" id="GO:0003677">
    <property type="term" value="F:DNA binding"/>
    <property type="evidence" value="ECO:0007669"/>
    <property type="project" value="UniProtKB-KW"/>
</dbReference>